<reference evidence="2 3" key="1">
    <citation type="submission" date="2019-10" db="EMBL/GenBank/DDBJ databases">
        <title>Whole-genome sequence of the extremophile Heliorestis acidaminivorans DSM 24790.</title>
        <authorList>
            <person name="Kyndt J.A."/>
            <person name="Meyer T.E."/>
        </authorList>
    </citation>
    <scope>NUCLEOTIDE SEQUENCE [LARGE SCALE GENOMIC DNA]</scope>
    <source>
        <strain evidence="2 3">DSM 24790</strain>
    </source>
</reference>
<evidence type="ECO:0000313" key="3">
    <source>
        <dbReference type="Proteomes" id="UP000468766"/>
    </source>
</evidence>
<evidence type="ECO:0000313" key="2">
    <source>
        <dbReference type="EMBL" id="KAB2951253.1"/>
    </source>
</evidence>
<keyword evidence="1" id="KW-0812">Transmembrane</keyword>
<dbReference type="AlphaFoldDB" id="A0A6I0EU85"/>
<gene>
    <name evidence="2" type="ORF">F9B85_12860</name>
</gene>
<dbReference type="InterPro" id="IPR021320">
    <property type="entry name" value="DUF2905"/>
</dbReference>
<feature type="transmembrane region" description="Helical" evidence="1">
    <location>
        <begin position="38"/>
        <end position="59"/>
    </location>
</feature>
<name>A0A6I0EU85_9FIRM</name>
<protein>
    <submittedName>
        <fullName evidence="2">DUF2905 domain-containing protein</fullName>
    </submittedName>
</protein>
<evidence type="ECO:0000256" key="1">
    <source>
        <dbReference type="SAM" id="Phobius"/>
    </source>
</evidence>
<comment type="caution">
    <text evidence="2">The sequence shown here is derived from an EMBL/GenBank/DDBJ whole genome shotgun (WGS) entry which is preliminary data.</text>
</comment>
<dbReference type="OrthoDB" id="9811610at2"/>
<organism evidence="2 3">
    <name type="scientific">Heliorestis acidaminivorans</name>
    <dbReference type="NCBI Taxonomy" id="553427"/>
    <lineage>
        <taxon>Bacteria</taxon>
        <taxon>Bacillati</taxon>
        <taxon>Bacillota</taxon>
        <taxon>Clostridia</taxon>
        <taxon>Eubacteriales</taxon>
        <taxon>Heliobacteriaceae</taxon>
        <taxon>Heliorestis</taxon>
    </lineage>
</organism>
<dbReference type="EMBL" id="WBXO01000013">
    <property type="protein sequence ID" value="KAB2951253.1"/>
    <property type="molecule type" value="Genomic_DNA"/>
</dbReference>
<keyword evidence="3" id="KW-1185">Reference proteome</keyword>
<dbReference type="PANTHER" id="PTHR36443">
    <property type="entry name" value="BSR5223 PROTEIN"/>
    <property type="match status" value="1"/>
</dbReference>
<keyword evidence="1" id="KW-1133">Transmembrane helix</keyword>
<dbReference type="Proteomes" id="UP000468766">
    <property type="component" value="Unassembled WGS sequence"/>
</dbReference>
<sequence>MIGLALIAVGGLLWFLSQFISIGRLPGDISFQKGNMTFYFPLATGLLLSLILTILLNLIGRR</sequence>
<accession>A0A6I0EU85</accession>
<keyword evidence="1" id="KW-0472">Membrane</keyword>
<proteinExistence type="predicted"/>
<dbReference type="PANTHER" id="PTHR36443:SF1">
    <property type="entry name" value="BSR5223 PROTEIN"/>
    <property type="match status" value="1"/>
</dbReference>
<dbReference type="Pfam" id="PF11146">
    <property type="entry name" value="DUF2905"/>
    <property type="match status" value="1"/>
</dbReference>